<dbReference type="AlphaFoldDB" id="A0AAN9G7P8"/>
<proteinExistence type="predicted"/>
<protein>
    <submittedName>
        <fullName evidence="1">Uncharacterized protein</fullName>
    </submittedName>
</protein>
<name>A0AAN9G7P8_9CAEN</name>
<dbReference type="Proteomes" id="UP001374579">
    <property type="component" value="Unassembled WGS sequence"/>
</dbReference>
<sequence>MVEEIRARLIAMATCVCLQTPGRRKVADAELGRSKRYDIGLQYFARKKAVISKSKSHLNDETHNPYSSSGNVVPYQSLRFHTLDIDPAMPDRTEIDDHLVKADNLHLPD</sequence>
<accession>A0AAN9G7P8</accession>
<reference evidence="1 2" key="1">
    <citation type="submission" date="2024-02" db="EMBL/GenBank/DDBJ databases">
        <title>Chromosome-scale genome assembly of the rough periwinkle Littorina saxatilis.</title>
        <authorList>
            <person name="De Jode A."/>
            <person name="Faria R."/>
            <person name="Formenti G."/>
            <person name="Sims Y."/>
            <person name="Smith T.P."/>
            <person name="Tracey A."/>
            <person name="Wood J.M.D."/>
            <person name="Zagrodzka Z.B."/>
            <person name="Johannesson K."/>
            <person name="Butlin R.K."/>
            <person name="Leder E.H."/>
        </authorList>
    </citation>
    <scope>NUCLEOTIDE SEQUENCE [LARGE SCALE GENOMIC DNA]</scope>
    <source>
        <strain evidence="1">Snail1</strain>
        <tissue evidence="1">Muscle</tissue>
    </source>
</reference>
<keyword evidence="2" id="KW-1185">Reference proteome</keyword>
<organism evidence="1 2">
    <name type="scientific">Littorina saxatilis</name>
    <dbReference type="NCBI Taxonomy" id="31220"/>
    <lineage>
        <taxon>Eukaryota</taxon>
        <taxon>Metazoa</taxon>
        <taxon>Spiralia</taxon>
        <taxon>Lophotrochozoa</taxon>
        <taxon>Mollusca</taxon>
        <taxon>Gastropoda</taxon>
        <taxon>Caenogastropoda</taxon>
        <taxon>Littorinimorpha</taxon>
        <taxon>Littorinoidea</taxon>
        <taxon>Littorinidae</taxon>
        <taxon>Littorina</taxon>
    </lineage>
</organism>
<evidence type="ECO:0000313" key="1">
    <source>
        <dbReference type="EMBL" id="KAK7098027.1"/>
    </source>
</evidence>
<gene>
    <name evidence="1" type="ORF">V1264_004918</name>
</gene>
<evidence type="ECO:0000313" key="2">
    <source>
        <dbReference type="Proteomes" id="UP001374579"/>
    </source>
</evidence>
<comment type="caution">
    <text evidence="1">The sequence shown here is derived from an EMBL/GenBank/DDBJ whole genome shotgun (WGS) entry which is preliminary data.</text>
</comment>
<dbReference type="EMBL" id="JBAMIC010000013">
    <property type="protein sequence ID" value="KAK7098027.1"/>
    <property type="molecule type" value="Genomic_DNA"/>
</dbReference>